<feature type="region of interest" description="Disordered" evidence="1">
    <location>
        <begin position="610"/>
        <end position="729"/>
    </location>
</feature>
<name>A0ABN9Q3J4_9DINO</name>
<feature type="non-terminal residue" evidence="2">
    <location>
        <position position="1"/>
    </location>
</feature>
<dbReference type="Gene3D" id="3.40.30.10">
    <property type="entry name" value="Glutaredoxin"/>
    <property type="match status" value="1"/>
</dbReference>
<feature type="region of interest" description="Disordered" evidence="1">
    <location>
        <begin position="112"/>
        <end position="167"/>
    </location>
</feature>
<dbReference type="Gene3D" id="1.20.1050.10">
    <property type="match status" value="1"/>
</dbReference>
<evidence type="ECO:0000313" key="2">
    <source>
        <dbReference type="EMBL" id="CAK0799144.1"/>
    </source>
</evidence>
<proteinExistence type="predicted"/>
<feature type="compositionally biased region" description="Low complexity" evidence="1">
    <location>
        <begin position="632"/>
        <end position="647"/>
    </location>
</feature>
<protein>
    <recommendedName>
        <fullName evidence="4">Thiol oxidase</fullName>
    </recommendedName>
</protein>
<comment type="caution">
    <text evidence="2">The sequence shown here is derived from an EMBL/GenBank/DDBJ whole genome shotgun (WGS) entry which is preliminary data.</text>
</comment>
<dbReference type="EMBL" id="CAUYUJ010002091">
    <property type="protein sequence ID" value="CAK0799144.1"/>
    <property type="molecule type" value="Genomic_DNA"/>
</dbReference>
<reference evidence="2" key="1">
    <citation type="submission" date="2023-10" db="EMBL/GenBank/DDBJ databases">
        <authorList>
            <person name="Chen Y."/>
            <person name="Shah S."/>
            <person name="Dougan E. K."/>
            <person name="Thang M."/>
            <person name="Chan C."/>
        </authorList>
    </citation>
    <scope>NUCLEOTIDE SEQUENCE [LARGE SCALE GENOMIC DNA]</scope>
</reference>
<dbReference type="InterPro" id="IPR036282">
    <property type="entry name" value="Glutathione-S-Trfase_C_sf"/>
</dbReference>
<gene>
    <name evidence="2" type="ORF">PCOR1329_LOCUS7679</name>
</gene>
<feature type="compositionally biased region" description="Low complexity" evidence="1">
    <location>
        <begin position="703"/>
        <end position="715"/>
    </location>
</feature>
<feature type="compositionally biased region" description="Basic and acidic residues" evidence="1">
    <location>
        <begin position="717"/>
        <end position="729"/>
    </location>
</feature>
<evidence type="ECO:0008006" key="4">
    <source>
        <dbReference type="Google" id="ProtNLM"/>
    </source>
</evidence>
<accession>A0ABN9Q3J4</accession>
<dbReference type="SUPFAM" id="SSF47616">
    <property type="entry name" value="GST C-terminal domain-like"/>
    <property type="match status" value="1"/>
</dbReference>
<dbReference type="Proteomes" id="UP001189429">
    <property type="component" value="Unassembled WGS sequence"/>
</dbReference>
<evidence type="ECO:0000256" key="1">
    <source>
        <dbReference type="SAM" id="MobiDB-lite"/>
    </source>
</evidence>
<evidence type="ECO:0000313" key="3">
    <source>
        <dbReference type="Proteomes" id="UP001189429"/>
    </source>
</evidence>
<feature type="region of interest" description="Disordered" evidence="1">
    <location>
        <begin position="64"/>
        <end position="83"/>
    </location>
</feature>
<sequence length="729" mass="76758">EKDKDIWDRSFLLRRASERAGNSAAFCLQPGGRAPCRNGSTDGFTDLTMAMVLALWTRLTAGGRRTTCPPRERHRADPPAVRPCPRGPVRRACVRDLRAAAVSALVACGAGSTRKRAGGGGAGKSARSTRSRLAGSPSAPHTGSAARLRGGASRRRDPARTAVHRGGVSVASWEDLQTDAGAPTPRVFEARQRLFGASVPDLKFWHDAAGWCPHCMMSWVALEEMKVPYAMDTTPLRAYLKPREKKRQRLVPVLQLLDDGQSSPSSWAFQDAMQGVGRGEQVCRMLVERYPAAGLWPQAAAQRSAAEDHFELFVHLQQAHSGYKRLPGGRPTWGVPPARGTRDPRRERLIAALDGLEAALGGAAAQGGPFLLGQKPYMVDLMMLVILERVEALLLHPLLGGASGLLLGAWPRASGLLAAGRRPGVCSFGELCSDAETLLAISLREDPGRTPALPLQDTLLRPRHTLQEAARAAAGHRREACAEAAARVCARHAAVVAFACCGRGCGRGADEAKAAAAAYPSGDGDPDVDLALRLVVAALLVPGGLERRATELEADARRAARCWGSRASPALLPLRFLAQNVGVPRDMAAEPAAALRAHLNLLVAALEGGAPPKGIARPRRAGARPDHGGSGAPAAGGDARASGAPEGRAAEGGPGAAGLQRRPPARIARVEPSASGAGRAGSRRASFGKKSRIPTRAPAEGLRSSQGAARASQGSYEEVKVKPKRDIDI</sequence>
<keyword evidence="3" id="KW-1185">Reference proteome</keyword>
<organism evidence="2 3">
    <name type="scientific">Prorocentrum cordatum</name>
    <dbReference type="NCBI Taxonomy" id="2364126"/>
    <lineage>
        <taxon>Eukaryota</taxon>
        <taxon>Sar</taxon>
        <taxon>Alveolata</taxon>
        <taxon>Dinophyceae</taxon>
        <taxon>Prorocentrales</taxon>
        <taxon>Prorocentraceae</taxon>
        <taxon>Prorocentrum</taxon>
    </lineage>
</organism>